<evidence type="ECO:0000259" key="8">
    <source>
        <dbReference type="Pfam" id="PF05285"/>
    </source>
</evidence>
<dbReference type="SUPFAM" id="SSF48371">
    <property type="entry name" value="ARM repeat"/>
    <property type="match status" value="1"/>
</dbReference>
<keyword evidence="4 6" id="KW-0653">Protein transport</keyword>
<dbReference type="GeneID" id="136806437"/>
<dbReference type="InterPro" id="IPR012977">
    <property type="entry name" value="SDA1_N"/>
</dbReference>
<keyword evidence="2 6" id="KW-0813">Transport</keyword>
<dbReference type="EnsemblMetazoa" id="CLYHEMT015344.1">
    <property type="protein sequence ID" value="CLYHEMP015344.1"/>
    <property type="gene ID" value="CLYHEMG015344"/>
</dbReference>
<dbReference type="Pfam" id="PF08158">
    <property type="entry name" value="SDA1_HEAT"/>
    <property type="match status" value="1"/>
</dbReference>
<evidence type="ECO:0000256" key="6">
    <source>
        <dbReference type="RuleBase" id="RU365057"/>
    </source>
</evidence>
<evidence type="ECO:0000259" key="10">
    <source>
        <dbReference type="Pfam" id="PF21638"/>
    </source>
</evidence>
<sequence>MSNRNRNNLPNNLAQLQNLIKRDPESYREEFLQQWKHFQSNLEIFKLDPTREAEAVEDVMKFIAQVGNCYESIIEGFPETLMDILSQHYSVMNPNLRMSMCKSLILMRNKNLISPLKLLELFFKLLKAKDKLLRKTLYNHIVTDIKNVNQKSKNNKINTVLQNYMFSMLKDSSPIAAKISMDIMVELYRKNIWNDTKTVNVIVTGCYSKITKVMVTALKFFLGTDAPEEVKADSDSESEDDNEKAKKLIIAGQVSKKTGKKKRKMEKALSMLRKAKKKQKPVSFNFSAIHLINDPQGFAEKLFKQLESSTERFEVKLMMINLIGRLVGIHELILLNFYPFLQRFLQPHQREVTKLLMTSAQATHDLVPPDAIEPVLRTIANNFVSEKNSTEVMAVGLNAIREICARNSLAMSAELLQDLVEYKTTKSKTVMMAARSLIQLYRNFDSTLLRKKDRGKPQEPSMIGEEVGSKQFGAKTALTFVPGADLLDNETETKEKTKKKKKEVSEDGEKDKDSENESESGSEAEDEDNEDWETDEEEDEDVGSDGEDSDGWINVSHSEDDMEEEDEEDDEDTQQEKEDARAKAEQVSQTKFLTDDDFKKIQQKAISQQIESGPSAGKRGKKRKQTTAASGQEKEKSELVDLASIENVVKKMKHDKESRLATVLAGREGREKFSKPKQKRQNEHASTTNKEKIKSKPFMMISHSQRSRGKGKKSFRDKQIALRDSMLKKDGKTKSGKKRKH</sequence>
<dbReference type="AlphaFoldDB" id="A0A7M5WZC2"/>
<dbReference type="GO" id="GO:0000055">
    <property type="term" value="P:ribosomal large subunit export from nucleus"/>
    <property type="evidence" value="ECO:0007669"/>
    <property type="project" value="UniProtKB-UniRule"/>
</dbReference>
<dbReference type="InterPro" id="IPR007949">
    <property type="entry name" value="SDA1_MD"/>
</dbReference>
<dbReference type="InterPro" id="IPR016024">
    <property type="entry name" value="ARM-type_fold"/>
</dbReference>
<comment type="similarity">
    <text evidence="1 6">Belongs to the SDA1 family.</text>
</comment>
<feature type="compositionally biased region" description="Basic and acidic residues" evidence="7">
    <location>
        <begin position="714"/>
        <end position="733"/>
    </location>
</feature>
<feature type="domain" description="SDA1 middle" evidence="8">
    <location>
        <begin position="521"/>
        <end position="666"/>
    </location>
</feature>
<dbReference type="GO" id="GO:0042273">
    <property type="term" value="P:ribosomal large subunit biogenesis"/>
    <property type="evidence" value="ECO:0007669"/>
    <property type="project" value="UniProtKB-UniRule"/>
</dbReference>
<keyword evidence="12" id="KW-1185">Reference proteome</keyword>
<dbReference type="RefSeq" id="XP_066919115.1">
    <property type="nucleotide sequence ID" value="XM_067063014.1"/>
</dbReference>
<evidence type="ECO:0000313" key="12">
    <source>
        <dbReference type="Proteomes" id="UP000594262"/>
    </source>
</evidence>
<evidence type="ECO:0000256" key="1">
    <source>
        <dbReference type="ARBA" id="ARBA00005783"/>
    </source>
</evidence>
<name>A0A7M5WZC2_9CNID</name>
<dbReference type="InterPro" id="IPR048292">
    <property type="entry name" value="SDA1_C"/>
</dbReference>
<evidence type="ECO:0000259" key="9">
    <source>
        <dbReference type="Pfam" id="PF08158"/>
    </source>
</evidence>
<dbReference type="Pfam" id="PF21638">
    <property type="entry name" value="SDA1_C"/>
    <property type="match status" value="1"/>
</dbReference>
<evidence type="ECO:0000256" key="4">
    <source>
        <dbReference type="ARBA" id="ARBA00022927"/>
    </source>
</evidence>
<feature type="compositionally biased region" description="Basic and acidic residues" evidence="7">
    <location>
        <begin position="574"/>
        <end position="584"/>
    </location>
</feature>
<feature type="domain" description="SDA1 C-terminal" evidence="10">
    <location>
        <begin position="686"/>
        <end position="728"/>
    </location>
</feature>
<dbReference type="Proteomes" id="UP000594262">
    <property type="component" value="Unplaced"/>
</dbReference>
<dbReference type="Pfam" id="PF05285">
    <property type="entry name" value="SDA1_dom"/>
    <property type="match status" value="1"/>
</dbReference>
<evidence type="ECO:0000313" key="11">
    <source>
        <dbReference type="EnsemblMetazoa" id="CLYHEMP015344.1"/>
    </source>
</evidence>
<organism evidence="11 12">
    <name type="scientific">Clytia hemisphaerica</name>
    <dbReference type="NCBI Taxonomy" id="252671"/>
    <lineage>
        <taxon>Eukaryota</taxon>
        <taxon>Metazoa</taxon>
        <taxon>Cnidaria</taxon>
        <taxon>Hydrozoa</taxon>
        <taxon>Hydroidolina</taxon>
        <taxon>Leptothecata</taxon>
        <taxon>Obeliida</taxon>
        <taxon>Clytiidae</taxon>
        <taxon>Clytia</taxon>
    </lineage>
</organism>
<accession>A0A7M5WZC2</accession>
<protein>
    <recommendedName>
        <fullName evidence="6">Protein SDA1</fullName>
    </recommendedName>
</protein>
<keyword evidence="5 6" id="KW-0539">Nucleus</keyword>
<evidence type="ECO:0000256" key="7">
    <source>
        <dbReference type="SAM" id="MobiDB-lite"/>
    </source>
</evidence>
<dbReference type="GO" id="GO:0005730">
    <property type="term" value="C:nucleolus"/>
    <property type="evidence" value="ECO:0007669"/>
    <property type="project" value="UniProtKB-SubCell"/>
</dbReference>
<feature type="compositionally biased region" description="Acidic residues" evidence="7">
    <location>
        <begin position="516"/>
        <end position="550"/>
    </location>
</feature>
<reference evidence="11" key="1">
    <citation type="submission" date="2021-01" db="UniProtKB">
        <authorList>
            <consortium name="EnsemblMetazoa"/>
        </authorList>
    </citation>
    <scope>IDENTIFICATION</scope>
</reference>
<dbReference type="OrthoDB" id="2196187at2759"/>
<comment type="function">
    <text evidence="6">Required for 60S pre-ribosomal subunits export to the cytoplasm.</text>
</comment>
<dbReference type="GO" id="GO:0015031">
    <property type="term" value="P:protein transport"/>
    <property type="evidence" value="ECO:0007669"/>
    <property type="project" value="UniProtKB-KW"/>
</dbReference>
<dbReference type="PANTHER" id="PTHR12730:SF0">
    <property type="entry name" value="PROTEIN SDA1 HOMOLOG"/>
    <property type="match status" value="1"/>
</dbReference>
<feature type="domain" description="SDA1 N-terminal" evidence="9">
    <location>
        <begin position="62"/>
        <end position="426"/>
    </location>
</feature>
<proteinExistence type="inferred from homology"/>
<evidence type="ECO:0000256" key="2">
    <source>
        <dbReference type="ARBA" id="ARBA00022448"/>
    </source>
</evidence>
<feature type="compositionally biased region" description="Acidic residues" evidence="7">
    <location>
        <begin position="560"/>
        <end position="573"/>
    </location>
</feature>
<feature type="region of interest" description="Disordered" evidence="7">
    <location>
        <begin position="486"/>
        <end position="637"/>
    </location>
</feature>
<dbReference type="InterPro" id="IPR027312">
    <property type="entry name" value="Sda1"/>
</dbReference>
<feature type="compositionally biased region" description="Basic and acidic residues" evidence="7">
    <location>
        <begin position="503"/>
        <end position="515"/>
    </location>
</feature>
<keyword evidence="3 6" id="KW-0690">Ribosome biogenesis</keyword>
<evidence type="ECO:0000256" key="5">
    <source>
        <dbReference type="ARBA" id="ARBA00023242"/>
    </source>
</evidence>
<evidence type="ECO:0000256" key="3">
    <source>
        <dbReference type="ARBA" id="ARBA00022517"/>
    </source>
</evidence>
<feature type="region of interest" description="Disordered" evidence="7">
    <location>
        <begin position="653"/>
        <end position="741"/>
    </location>
</feature>
<dbReference type="PANTHER" id="PTHR12730">
    <property type="entry name" value="HSDA/SDA1-RELATED"/>
    <property type="match status" value="1"/>
</dbReference>
<comment type="subcellular location">
    <subcellularLocation>
        <location evidence="6">Nucleus</location>
        <location evidence="6">Nucleolus</location>
    </subcellularLocation>
</comment>